<sequence length="448" mass="44958">MTDNYYFVEDLASNGNTITVTDDGTGTDWLILRTSHDSNAISLSWWSVRGTSTEAESIYFDDDVASSLIVIGHIENARGAAGDDWIRGNETDNILYGDVVAEGSAGGDDTLDGAEGDDSIYGGAGNDDVTGGAGNDLLFGNLGDDTILAGVGVDTVAGGTGADSLDGGGNRGDLLSYAQSSSGVQVSLSYGAVTTGVGGDAEGDKITGFSDLRGSSSDDVLTDTIAVALGAGQNANLFDGGGGNDILSMGGGNDTALGGRGNDTLFGEAGNDLLSGGIGRDTIWGGSGNDSESGGLGTDMIHGDAGNDTIDGGDGNDTLFGDAGKDVLISGRGSDIMTGGYGADRFVFANVFDSGAGAGFDTITDFNASEGDTIDLSGIDANRHAEGDAAFTFRGTGAFTGAGAELRVVQTAEGWLVQGDLDGDKTADFVLTLTGETLPTLVASDFVL</sequence>
<dbReference type="InterPro" id="IPR018511">
    <property type="entry name" value="Hemolysin-typ_Ca-bd_CS"/>
</dbReference>
<proteinExistence type="predicted"/>
<dbReference type="Pfam" id="PF00353">
    <property type="entry name" value="HemolysinCabind"/>
    <property type="match status" value="6"/>
</dbReference>
<keyword evidence="5" id="KW-1185">Reference proteome</keyword>
<dbReference type="PRINTS" id="PR00313">
    <property type="entry name" value="CABNDNGRPT"/>
</dbReference>
<gene>
    <name evidence="4" type="ORF">C8J30_10981</name>
</gene>
<dbReference type="SUPFAM" id="SSF51120">
    <property type="entry name" value="beta-Roll"/>
    <property type="match status" value="3"/>
</dbReference>
<dbReference type="Proteomes" id="UP000247727">
    <property type="component" value="Unassembled WGS sequence"/>
</dbReference>
<evidence type="ECO:0000256" key="2">
    <source>
        <dbReference type="ARBA" id="ARBA00022525"/>
    </source>
</evidence>
<protein>
    <submittedName>
        <fullName evidence="4">Putative secreted protein (Type I secretion substrate)</fullName>
    </submittedName>
</protein>
<evidence type="ECO:0000313" key="4">
    <source>
        <dbReference type="EMBL" id="PYF09335.1"/>
    </source>
</evidence>
<evidence type="ECO:0000256" key="1">
    <source>
        <dbReference type="ARBA" id="ARBA00004613"/>
    </source>
</evidence>
<name>A0A318U4S2_9RHOB</name>
<dbReference type="PANTHER" id="PTHR38340:SF1">
    <property type="entry name" value="S-LAYER PROTEIN"/>
    <property type="match status" value="1"/>
</dbReference>
<dbReference type="NCBIfam" id="TIGR03661">
    <property type="entry name" value="T1SS_VCA0849"/>
    <property type="match status" value="1"/>
</dbReference>
<evidence type="ECO:0000313" key="5">
    <source>
        <dbReference type="Proteomes" id="UP000247727"/>
    </source>
</evidence>
<feature type="region of interest" description="Disordered" evidence="3">
    <location>
        <begin position="106"/>
        <end position="125"/>
    </location>
</feature>
<dbReference type="InterPro" id="IPR011049">
    <property type="entry name" value="Serralysin-like_metalloprot_C"/>
</dbReference>
<comment type="caution">
    <text evidence="4">The sequence shown here is derived from an EMBL/GenBank/DDBJ whole genome shotgun (WGS) entry which is preliminary data.</text>
</comment>
<reference evidence="4 5" key="1">
    <citation type="submission" date="2018-06" db="EMBL/GenBank/DDBJ databases">
        <title>Genomic Encyclopedia of Type Strains, Phase III (KMG-III): the genomes of soil and plant-associated and newly described type strains.</title>
        <authorList>
            <person name="Whitman W."/>
        </authorList>
    </citation>
    <scope>NUCLEOTIDE SEQUENCE [LARGE SCALE GENOMIC DNA]</scope>
    <source>
        <strain evidence="4 5">JA737</strain>
    </source>
</reference>
<dbReference type="EMBL" id="QJTK01000009">
    <property type="protein sequence ID" value="PYF09335.1"/>
    <property type="molecule type" value="Genomic_DNA"/>
</dbReference>
<organism evidence="4 5">
    <name type="scientific">Rhodobacter viridis</name>
    <dbReference type="NCBI Taxonomy" id="1054202"/>
    <lineage>
        <taxon>Bacteria</taxon>
        <taxon>Pseudomonadati</taxon>
        <taxon>Pseudomonadota</taxon>
        <taxon>Alphaproteobacteria</taxon>
        <taxon>Rhodobacterales</taxon>
        <taxon>Rhodobacter group</taxon>
        <taxon>Rhodobacter</taxon>
    </lineage>
</organism>
<dbReference type="Gene3D" id="2.150.10.10">
    <property type="entry name" value="Serralysin-like metalloprotease, C-terminal"/>
    <property type="match status" value="4"/>
</dbReference>
<comment type="subcellular location">
    <subcellularLocation>
        <location evidence="1">Secreted</location>
    </subcellularLocation>
</comment>
<accession>A0A318U4S2</accession>
<dbReference type="AlphaFoldDB" id="A0A318U4S2"/>
<feature type="compositionally biased region" description="Acidic residues" evidence="3">
    <location>
        <begin position="109"/>
        <end position="118"/>
    </location>
</feature>
<dbReference type="InterPro" id="IPR019960">
    <property type="entry name" value="T1SS_VCA0849"/>
</dbReference>
<dbReference type="InterPro" id="IPR050557">
    <property type="entry name" value="RTX_toxin/Mannuronan_C5-epim"/>
</dbReference>
<dbReference type="PANTHER" id="PTHR38340">
    <property type="entry name" value="S-LAYER PROTEIN"/>
    <property type="match status" value="1"/>
</dbReference>
<dbReference type="GO" id="GO:0005576">
    <property type="term" value="C:extracellular region"/>
    <property type="evidence" value="ECO:0007669"/>
    <property type="project" value="UniProtKB-SubCell"/>
</dbReference>
<dbReference type="InterPro" id="IPR001343">
    <property type="entry name" value="Hemolysn_Ca-bd"/>
</dbReference>
<dbReference type="GO" id="GO:0005509">
    <property type="term" value="F:calcium ion binding"/>
    <property type="evidence" value="ECO:0007669"/>
    <property type="project" value="InterPro"/>
</dbReference>
<keyword evidence="2" id="KW-0964">Secreted</keyword>
<dbReference type="OrthoDB" id="7798885at2"/>
<dbReference type="PROSITE" id="PS00330">
    <property type="entry name" value="HEMOLYSIN_CALCIUM"/>
    <property type="match status" value="2"/>
</dbReference>
<evidence type="ECO:0000256" key="3">
    <source>
        <dbReference type="SAM" id="MobiDB-lite"/>
    </source>
</evidence>
<dbReference type="RefSeq" id="WP_110806131.1">
    <property type="nucleotide sequence ID" value="NZ_QJTK01000009.1"/>
</dbReference>